<dbReference type="PATRIC" id="fig|37636.3.peg.1752"/>
<evidence type="ECO:0000313" key="4">
    <source>
        <dbReference type="Proteomes" id="UP000053099"/>
    </source>
</evidence>
<gene>
    <name evidence="1" type="ORF">AN926_11385</name>
    <name evidence="3" type="ORF">CSW14_00810</name>
    <name evidence="2" type="ORF">CSW45_04735</name>
</gene>
<dbReference type="Proteomes" id="UP000286910">
    <property type="component" value="Unassembled WGS sequence"/>
</dbReference>
<dbReference type="EMBL" id="PELR01000111">
    <property type="protein sequence ID" value="RTH04606.1"/>
    <property type="molecule type" value="Genomic_DNA"/>
</dbReference>
<dbReference type="EMBL" id="PEMW01000018">
    <property type="protein sequence ID" value="RTI61447.1"/>
    <property type="molecule type" value="Genomic_DNA"/>
</dbReference>
<evidence type="ECO:0000313" key="5">
    <source>
        <dbReference type="Proteomes" id="UP000286910"/>
    </source>
</evidence>
<organism evidence="1 4">
    <name type="scientific">Thermus scotoductus</name>
    <dbReference type="NCBI Taxonomy" id="37636"/>
    <lineage>
        <taxon>Bacteria</taxon>
        <taxon>Thermotogati</taxon>
        <taxon>Deinococcota</taxon>
        <taxon>Deinococci</taxon>
        <taxon>Thermales</taxon>
        <taxon>Thermaceae</taxon>
        <taxon>Thermus</taxon>
    </lineage>
</organism>
<evidence type="ECO:0000313" key="2">
    <source>
        <dbReference type="EMBL" id="RTH04606.1"/>
    </source>
</evidence>
<evidence type="ECO:0000313" key="1">
    <source>
        <dbReference type="EMBL" id="KPD25933.1"/>
    </source>
</evidence>
<proteinExistence type="predicted"/>
<dbReference type="Proteomes" id="UP000287467">
    <property type="component" value="Unassembled WGS sequence"/>
</dbReference>
<reference evidence="1 4" key="1">
    <citation type="submission" date="2015-09" db="EMBL/GenBank/DDBJ databases">
        <title>Draft genome sequence of Thermus scotoductus strain K1 isolated from a geothermal spring in Nagorno-Karabakh, Armenia.</title>
        <authorList>
            <person name="Saghatelyan A."/>
            <person name="Poghosyan L."/>
            <person name="Panosyan H."/>
            <person name="Birkeland N.-K."/>
        </authorList>
    </citation>
    <scope>NUCLEOTIDE SEQUENCE [LARGE SCALE GENOMIC DNA]</scope>
    <source>
        <strain evidence="1 4">K1</strain>
    </source>
</reference>
<dbReference type="SUPFAM" id="SSF53098">
    <property type="entry name" value="Ribonuclease H-like"/>
    <property type="match status" value="1"/>
</dbReference>
<dbReference type="Proteomes" id="UP000053099">
    <property type="component" value="Unassembled WGS sequence"/>
</dbReference>
<protein>
    <recommendedName>
        <fullName evidence="7">NurA domain-containing protein</fullName>
    </recommendedName>
</protein>
<evidence type="ECO:0000313" key="6">
    <source>
        <dbReference type="Proteomes" id="UP000287467"/>
    </source>
</evidence>
<dbReference type="RefSeq" id="WP_054392430.1">
    <property type="nucleotide sequence ID" value="NZ_PELN01000055.1"/>
</dbReference>
<sequence length="376" mass="43617">MRALQDLRHVLKTLAQEAEVLSAVGGAVEDLERPDFEEREDQALNEDERIFETIFEKSLDGTKPSLYRPTPPLTRSKRHLFRYFLDGSFRSYFLGTLLEHERETPVHFAQIGACVLRREDNGSVRREVLEIRNLLLAGRKRLSPELWDTLKNAAKTAGIRLVDLEERDIVSRVLSDFDLRNKAAGKVRFEMHNLEAELIREVLPRLAMDRWLVVDGSLQFQPTLNDLSQKDGIQPVLGVAKNFRKDPQFIFGRGPRSERRSIYKLLAELEPYHRTAAYSARQGKLVFWYVRLREQTQMDYPLMGVVKAELVNPSQEPVPSELIDLLSRALVAERSVTPHGQDRRWHAHLYPIFLAERAIKESLVSREVVQQFLKWR</sequence>
<comment type="caution">
    <text evidence="1">The sequence shown here is derived from an EMBL/GenBank/DDBJ whole genome shotgun (WGS) entry which is preliminary data.</text>
</comment>
<evidence type="ECO:0008006" key="7">
    <source>
        <dbReference type="Google" id="ProtNLM"/>
    </source>
</evidence>
<reference evidence="5 6" key="2">
    <citation type="journal article" date="2019" name="Extremophiles">
        <title>Biogeography of thermophiles and predominance of Thermus scotoductus in domestic water heaters.</title>
        <authorList>
            <person name="Wilpiszeski R.L."/>
            <person name="Zhang Z."/>
            <person name="House C.H."/>
        </authorList>
    </citation>
    <scope>NUCLEOTIDE SEQUENCE [LARGE SCALE GENOMIC DNA]</scope>
    <source>
        <strain evidence="3 6">1_S1</strain>
        <strain evidence="2 5">32_S32</strain>
    </source>
</reference>
<name>A0A0N0IPQ2_THESC</name>
<dbReference type="InterPro" id="IPR012337">
    <property type="entry name" value="RNaseH-like_sf"/>
</dbReference>
<evidence type="ECO:0000313" key="3">
    <source>
        <dbReference type="EMBL" id="RTI61447.1"/>
    </source>
</evidence>
<dbReference type="EMBL" id="LJJR01000043">
    <property type="protein sequence ID" value="KPD25933.1"/>
    <property type="molecule type" value="Genomic_DNA"/>
</dbReference>
<accession>A0A0N0IPQ2</accession>
<dbReference type="AlphaFoldDB" id="A0A0N0IPQ2"/>